<comment type="caution">
    <text evidence="11">The sequence shown here is derived from an EMBL/GenBank/DDBJ whole genome shotgun (WGS) entry which is preliminary data.</text>
</comment>
<dbReference type="InterPro" id="IPR050445">
    <property type="entry name" value="Bact_polysacc_biosynth/exp"/>
</dbReference>
<dbReference type="InterPro" id="IPR027417">
    <property type="entry name" value="P-loop_NTPase"/>
</dbReference>
<dbReference type="AlphaFoldDB" id="A0A1N7RQ97"/>
<evidence type="ECO:0000256" key="8">
    <source>
        <dbReference type="SAM" id="MobiDB-lite"/>
    </source>
</evidence>
<keyword evidence="2" id="KW-1003">Cell membrane</keyword>
<evidence type="ECO:0000256" key="6">
    <source>
        <dbReference type="ARBA" id="ARBA00022989"/>
    </source>
</evidence>
<keyword evidence="5" id="KW-0067">ATP-binding</keyword>
<evidence type="ECO:0000256" key="1">
    <source>
        <dbReference type="ARBA" id="ARBA00004651"/>
    </source>
</evidence>
<evidence type="ECO:0000256" key="7">
    <source>
        <dbReference type="ARBA" id="ARBA00023136"/>
    </source>
</evidence>
<keyword evidence="4" id="KW-0547">Nucleotide-binding</keyword>
<keyword evidence="11" id="KW-0418">Kinase</keyword>
<dbReference type="RefSeq" id="WP_173819590.1">
    <property type="nucleotide sequence ID" value="NZ_CYGY02000011.1"/>
</dbReference>
<dbReference type="InterPro" id="IPR003593">
    <property type="entry name" value="AAA+_ATPase"/>
</dbReference>
<dbReference type="GO" id="GO:0005524">
    <property type="term" value="F:ATP binding"/>
    <property type="evidence" value="ECO:0007669"/>
    <property type="project" value="UniProtKB-KW"/>
</dbReference>
<keyword evidence="3 9" id="KW-0812">Transmembrane</keyword>
<evidence type="ECO:0000256" key="2">
    <source>
        <dbReference type="ARBA" id="ARBA00022475"/>
    </source>
</evidence>
<dbReference type="EMBL" id="CYGY02000011">
    <property type="protein sequence ID" value="SIT37274.1"/>
    <property type="molecule type" value="Genomic_DNA"/>
</dbReference>
<dbReference type="SMART" id="SM00382">
    <property type="entry name" value="AAA"/>
    <property type="match status" value="1"/>
</dbReference>
<dbReference type="Pfam" id="PF02706">
    <property type="entry name" value="Wzz"/>
    <property type="match status" value="1"/>
</dbReference>
<sequence>MIQVDYYPYNSLPAPPAPVNNERTQLSGREMLNLMRDHIWEILATTAAVFLLALTYQLVASPVYSADVLVRVDPPEANALGIALQNQDSMLPPPAPAPSTEMGVMQSRSVLDPVIERYRFDVTVKPRTIPVLGDIADKFATPGEPNSAWLGLKSFAWGGEVVNVGYLNVPQNLEEEKLRLVALDGGTYELLGPSGEFLLKGEVGKPATVNGVSVLISKLAARPGTHFEVIRWNGVDAVKRFMDVVKITDKVKDSGLIQIEYANKSASMAADVANALGQQYLTTAAASRQMNDTQTLNFIKGELPRLLADLRKTEQALKDFRAKSNSMQPTTESQTYLQGGLDLDRQIASLQLQRTQLLDKYQPGSRWIQSIDSQLAQLNKTKSEFDNRFQGMPASERESVDLIRAQKVAETIYMGMVQKAEQLTVRRASTTGGAHIVDSAIRPHRPVKPNPLIVLPGGAVLGFVAGIFLVFMRRHVLVGVTDPRYVERRLSVPVVGEVLFSHQQTMLDRSLPAAARKPLPGVSGKNGSPQRNGGESGAGANEKIDPSFSDSGTKVLAARFPHDPSVEALRAVRTAMSRDLANARNNIVMVTGPTTSAGKSFVAANLAALHAEAGSRVVLIDGDMRRGHLAAFFGQSNRGGLSEVLSDRVPLRDALREVGIDGVTFMSCGARPENPAALLTRPRFRQLLERLGNHFDLVVIDTPPFLAVTDASIIANEAGASLLVLRSEMQTEEEISDTVKKIERAGGRIAGCVFNGIPVRRSTRSYGYATNYASDFGDVETAS</sequence>
<reference evidence="11" key="1">
    <citation type="submission" date="2016-12" db="EMBL/GenBank/DDBJ databases">
        <authorList>
            <person name="Moulin L."/>
        </authorList>
    </citation>
    <scope>NUCLEOTIDE SEQUENCE [LARGE SCALE GENOMIC DNA]</scope>
    <source>
        <strain evidence="11">STM 7183</strain>
    </source>
</reference>
<feature type="transmembrane region" description="Helical" evidence="9">
    <location>
        <begin position="39"/>
        <end position="59"/>
    </location>
</feature>
<proteinExistence type="predicted"/>
<evidence type="ECO:0000259" key="10">
    <source>
        <dbReference type="SMART" id="SM00382"/>
    </source>
</evidence>
<dbReference type="SUPFAM" id="SSF52540">
    <property type="entry name" value="P-loop containing nucleoside triphosphate hydrolases"/>
    <property type="match status" value="1"/>
</dbReference>
<dbReference type="GO" id="GO:0005886">
    <property type="term" value="C:plasma membrane"/>
    <property type="evidence" value="ECO:0007669"/>
    <property type="project" value="UniProtKB-SubCell"/>
</dbReference>
<keyword evidence="11" id="KW-0808">Transferase</keyword>
<organism evidence="11 12">
    <name type="scientific">Paraburkholderia piptadeniae</name>
    <dbReference type="NCBI Taxonomy" id="1701573"/>
    <lineage>
        <taxon>Bacteria</taxon>
        <taxon>Pseudomonadati</taxon>
        <taxon>Pseudomonadota</taxon>
        <taxon>Betaproteobacteria</taxon>
        <taxon>Burkholderiales</taxon>
        <taxon>Burkholderiaceae</taxon>
        <taxon>Paraburkholderia</taxon>
    </lineage>
</organism>
<name>A0A1N7RQ97_9BURK</name>
<dbReference type="Proteomes" id="UP000195569">
    <property type="component" value="Unassembled WGS sequence"/>
</dbReference>
<dbReference type="PANTHER" id="PTHR32309">
    <property type="entry name" value="TYROSINE-PROTEIN KINASE"/>
    <property type="match status" value="1"/>
</dbReference>
<gene>
    <name evidence="11" type="ORF">BN2476_110211</name>
</gene>
<dbReference type="InterPro" id="IPR003856">
    <property type="entry name" value="LPS_length_determ_N"/>
</dbReference>
<comment type="subcellular location">
    <subcellularLocation>
        <location evidence="1">Cell membrane</location>
        <topology evidence="1">Multi-pass membrane protein</topology>
    </subcellularLocation>
</comment>
<dbReference type="InterPro" id="IPR005702">
    <property type="entry name" value="Wzc-like_C"/>
</dbReference>
<dbReference type="Pfam" id="PF23607">
    <property type="entry name" value="WZC_N"/>
    <property type="match status" value="1"/>
</dbReference>
<feature type="domain" description="AAA+ ATPase" evidence="10">
    <location>
        <begin position="584"/>
        <end position="737"/>
    </location>
</feature>
<dbReference type="Pfam" id="PF13807">
    <property type="entry name" value="GNVR"/>
    <property type="match status" value="1"/>
</dbReference>
<dbReference type="PANTHER" id="PTHR32309:SF32">
    <property type="entry name" value="TYROSINE-PROTEIN KINASE ETK-RELATED"/>
    <property type="match status" value="1"/>
</dbReference>
<dbReference type="InterPro" id="IPR002586">
    <property type="entry name" value="CobQ/CobB/MinD/ParA_Nub-bd_dom"/>
</dbReference>
<dbReference type="InterPro" id="IPR032807">
    <property type="entry name" value="GNVR"/>
</dbReference>
<keyword evidence="7 9" id="KW-0472">Membrane</keyword>
<dbReference type="Gene3D" id="3.40.50.300">
    <property type="entry name" value="P-loop containing nucleotide triphosphate hydrolases"/>
    <property type="match status" value="1"/>
</dbReference>
<dbReference type="GO" id="GO:0004715">
    <property type="term" value="F:non-membrane spanning protein tyrosine kinase activity"/>
    <property type="evidence" value="ECO:0007669"/>
    <property type="project" value="UniProtKB-EC"/>
</dbReference>
<dbReference type="EC" id="2.7.10.2" evidence="11"/>
<keyword evidence="6 9" id="KW-1133">Transmembrane helix</keyword>
<accession>A0A1N7RQ97</accession>
<dbReference type="NCBIfam" id="TIGR01007">
    <property type="entry name" value="eps_fam"/>
    <property type="match status" value="1"/>
</dbReference>
<dbReference type="Pfam" id="PF01656">
    <property type="entry name" value="CbiA"/>
    <property type="match status" value="1"/>
</dbReference>
<evidence type="ECO:0000256" key="5">
    <source>
        <dbReference type="ARBA" id="ARBA00022840"/>
    </source>
</evidence>
<keyword evidence="12" id="KW-1185">Reference proteome</keyword>
<evidence type="ECO:0000313" key="11">
    <source>
        <dbReference type="EMBL" id="SIT37274.1"/>
    </source>
</evidence>
<evidence type="ECO:0000256" key="3">
    <source>
        <dbReference type="ARBA" id="ARBA00022692"/>
    </source>
</evidence>
<dbReference type="CDD" id="cd05387">
    <property type="entry name" value="BY-kinase"/>
    <property type="match status" value="1"/>
</dbReference>
<feature type="region of interest" description="Disordered" evidence="8">
    <location>
        <begin position="511"/>
        <end position="547"/>
    </location>
</feature>
<evidence type="ECO:0000313" key="12">
    <source>
        <dbReference type="Proteomes" id="UP000195569"/>
    </source>
</evidence>
<evidence type="ECO:0000256" key="4">
    <source>
        <dbReference type="ARBA" id="ARBA00022741"/>
    </source>
</evidence>
<evidence type="ECO:0000256" key="9">
    <source>
        <dbReference type="SAM" id="Phobius"/>
    </source>
</evidence>
<protein>
    <submittedName>
        <fullName evidence="11">Tyrosine-protein kinase Wzc</fullName>
        <ecNumber evidence="11">2.7.10.2</ecNumber>
    </submittedName>
</protein>
<feature type="transmembrane region" description="Helical" evidence="9">
    <location>
        <begin position="452"/>
        <end position="471"/>
    </location>
</feature>